<gene>
    <name evidence="2" type="ORF">FM996_08570</name>
</gene>
<dbReference type="RefSeq" id="WP_109027202.1">
    <property type="nucleotide sequence ID" value="NZ_BGJY01000026.1"/>
</dbReference>
<dbReference type="PROSITE" id="PS01332">
    <property type="entry name" value="HTH_RRF2_1"/>
    <property type="match status" value="1"/>
</dbReference>
<dbReference type="EMBL" id="VJMF01000034">
    <property type="protein sequence ID" value="TRL35078.1"/>
    <property type="molecule type" value="Genomic_DNA"/>
</dbReference>
<keyword evidence="1" id="KW-0238">DNA-binding</keyword>
<dbReference type="InterPro" id="IPR036388">
    <property type="entry name" value="WH-like_DNA-bd_sf"/>
</dbReference>
<evidence type="ECO:0000313" key="3">
    <source>
        <dbReference type="Proteomes" id="UP000316781"/>
    </source>
</evidence>
<dbReference type="GO" id="GO:0003700">
    <property type="term" value="F:DNA-binding transcription factor activity"/>
    <property type="evidence" value="ECO:0007669"/>
    <property type="project" value="TreeGrafter"/>
</dbReference>
<dbReference type="NCBIfam" id="TIGR00738">
    <property type="entry name" value="rrf2_super"/>
    <property type="match status" value="1"/>
</dbReference>
<evidence type="ECO:0000313" key="2">
    <source>
        <dbReference type="EMBL" id="TRL35078.1"/>
    </source>
</evidence>
<dbReference type="Proteomes" id="UP000316781">
    <property type="component" value="Unassembled WGS sequence"/>
</dbReference>
<dbReference type="PROSITE" id="PS51197">
    <property type="entry name" value="HTH_RRF2_2"/>
    <property type="match status" value="1"/>
</dbReference>
<dbReference type="InterPro" id="IPR000944">
    <property type="entry name" value="Tscrpt_reg_Rrf2"/>
</dbReference>
<accession>A0A549SZU8</accession>
<sequence>MLTKKGKYGLKAMAYLAKFAPGRPVPVAEIATTQNIPKKFLDSILCELRNSGYVSSKMGKGGGYTLARQPEQIIIGDIIRALDGPLAPLPCASKTRYQPCDDCGDVERCAIRLIMQEAQRALSEVLDSCTLAQARSLSDRVALCYDI</sequence>
<reference evidence="2 3" key="1">
    <citation type="submission" date="2019-07" db="EMBL/GenBank/DDBJ databases">
        <title>Ln-dependent methylotrophs.</title>
        <authorList>
            <person name="Tani A."/>
        </authorList>
    </citation>
    <scope>NUCLEOTIDE SEQUENCE [LARGE SCALE GENOMIC DNA]</scope>
    <source>
        <strain evidence="2 3">SM89A</strain>
    </source>
</reference>
<protein>
    <submittedName>
        <fullName evidence="2">Rrf2 family transcriptional regulator</fullName>
    </submittedName>
</protein>
<dbReference type="PANTHER" id="PTHR33221:SF5">
    <property type="entry name" value="HTH-TYPE TRANSCRIPTIONAL REGULATOR ISCR"/>
    <property type="match status" value="1"/>
</dbReference>
<dbReference type="InterPro" id="IPR030489">
    <property type="entry name" value="TR_Rrf2-type_CS"/>
</dbReference>
<dbReference type="Gene3D" id="1.10.10.10">
    <property type="entry name" value="Winged helix-like DNA-binding domain superfamily/Winged helix DNA-binding domain"/>
    <property type="match status" value="1"/>
</dbReference>
<dbReference type="Pfam" id="PF02082">
    <property type="entry name" value="Rrf2"/>
    <property type="match status" value="1"/>
</dbReference>
<dbReference type="GO" id="GO:0005829">
    <property type="term" value="C:cytosol"/>
    <property type="evidence" value="ECO:0007669"/>
    <property type="project" value="TreeGrafter"/>
</dbReference>
<dbReference type="InterPro" id="IPR036390">
    <property type="entry name" value="WH_DNA-bd_sf"/>
</dbReference>
<dbReference type="AlphaFoldDB" id="A0A549SZU8"/>
<dbReference type="PANTHER" id="PTHR33221">
    <property type="entry name" value="WINGED HELIX-TURN-HELIX TRANSCRIPTIONAL REGULATOR, RRF2 FAMILY"/>
    <property type="match status" value="1"/>
</dbReference>
<comment type="caution">
    <text evidence="2">The sequence shown here is derived from an EMBL/GenBank/DDBJ whole genome shotgun (WGS) entry which is preliminary data.</text>
</comment>
<evidence type="ECO:0000256" key="1">
    <source>
        <dbReference type="ARBA" id="ARBA00023125"/>
    </source>
</evidence>
<proteinExistence type="predicted"/>
<organism evidence="2 3">
    <name type="scientific">Methylosinus sporium</name>
    <dbReference type="NCBI Taxonomy" id="428"/>
    <lineage>
        <taxon>Bacteria</taxon>
        <taxon>Pseudomonadati</taxon>
        <taxon>Pseudomonadota</taxon>
        <taxon>Alphaproteobacteria</taxon>
        <taxon>Hyphomicrobiales</taxon>
        <taxon>Methylocystaceae</taxon>
        <taxon>Methylosinus</taxon>
    </lineage>
</organism>
<dbReference type="GO" id="GO:0003677">
    <property type="term" value="F:DNA binding"/>
    <property type="evidence" value="ECO:0007669"/>
    <property type="project" value="UniProtKB-KW"/>
</dbReference>
<dbReference type="SUPFAM" id="SSF46785">
    <property type="entry name" value="Winged helix' DNA-binding domain"/>
    <property type="match status" value="1"/>
</dbReference>
<name>A0A549SZU8_METSR</name>